<organism evidence="2 3">
    <name type="scientific">Leptospira neocaledonica</name>
    <dbReference type="NCBI Taxonomy" id="2023192"/>
    <lineage>
        <taxon>Bacteria</taxon>
        <taxon>Pseudomonadati</taxon>
        <taxon>Spirochaetota</taxon>
        <taxon>Spirochaetia</taxon>
        <taxon>Leptospirales</taxon>
        <taxon>Leptospiraceae</taxon>
        <taxon>Leptospira</taxon>
    </lineage>
</organism>
<dbReference type="Proteomes" id="UP000231843">
    <property type="component" value="Unassembled WGS sequence"/>
</dbReference>
<protein>
    <submittedName>
        <fullName evidence="2">Enoyl-CoA hydratase</fullName>
    </submittedName>
</protein>
<evidence type="ECO:0000313" key="3">
    <source>
        <dbReference type="Proteomes" id="UP000231843"/>
    </source>
</evidence>
<dbReference type="EMBL" id="NPEA01000001">
    <property type="protein sequence ID" value="PJZ79039.1"/>
    <property type="molecule type" value="Genomic_DNA"/>
</dbReference>
<dbReference type="Gene3D" id="1.10.287.2460">
    <property type="match status" value="1"/>
</dbReference>
<comment type="caution">
    <text evidence="2">The sequence shown here is derived from an EMBL/GenBank/DDBJ whole genome shotgun (WGS) entry which is preliminary data.</text>
</comment>
<comment type="similarity">
    <text evidence="1">Belongs to the enoyl-CoA hydratase/isomerase family.</text>
</comment>
<dbReference type="InterPro" id="IPR001753">
    <property type="entry name" value="Enoyl-CoA_hydra/iso"/>
</dbReference>
<dbReference type="SUPFAM" id="SSF52096">
    <property type="entry name" value="ClpP/crotonase"/>
    <property type="match status" value="1"/>
</dbReference>
<sequence>MHLVSYLGMSDLPLITKVHEVAGGKIFQITMNRPEVHNAVNKEMADLFVEAWKTFQKDPELTVAILHGEGDKAFCSGADLSGLDKMANLYLNKEEREEYAKNDPGPLGGSRIVQKKPVITVSHGYTYAGGLELFCHGHIRIAEPQAIFSVACRRWGVPLVDGGTVYLPRLLGWGAALPLILTGQRIRAERAYQLGLVWELVKKGKGLERAFSYATQLCKQPRDAMFADLSSAIEGWNLPLQEALSLEARNTFPVMESKSTKEGVKRFLDGDRFWFR</sequence>
<dbReference type="Gene3D" id="3.90.226.10">
    <property type="entry name" value="2-enoyl-CoA Hydratase, Chain A, domain 1"/>
    <property type="match status" value="1"/>
</dbReference>
<keyword evidence="3" id="KW-1185">Reference proteome</keyword>
<proteinExistence type="inferred from homology"/>
<evidence type="ECO:0000256" key="1">
    <source>
        <dbReference type="ARBA" id="ARBA00005254"/>
    </source>
</evidence>
<dbReference type="Pfam" id="PF00378">
    <property type="entry name" value="ECH_1"/>
    <property type="match status" value="1"/>
</dbReference>
<accession>A0A2N0A3Z9</accession>
<dbReference type="PANTHER" id="PTHR43802:SF1">
    <property type="entry name" value="IP11341P-RELATED"/>
    <property type="match status" value="1"/>
</dbReference>
<dbReference type="AlphaFoldDB" id="A0A2N0A3Z9"/>
<dbReference type="OrthoDB" id="9775794at2"/>
<dbReference type="GO" id="GO:0003824">
    <property type="term" value="F:catalytic activity"/>
    <property type="evidence" value="ECO:0007669"/>
    <property type="project" value="UniProtKB-ARBA"/>
</dbReference>
<gene>
    <name evidence="2" type="ORF">CH365_02110</name>
</gene>
<reference evidence="2 3" key="1">
    <citation type="submission" date="2017-07" db="EMBL/GenBank/DDBJ databases">
        <title>Leptospira spp. isolated from tropical soils.</title>
        <authorList>
            <person name="Thibeaux R."/>
            <person name="Iraola G."/>
            <person name="Ferres I."/>
            <person name="Bierque E."/>
            <person name="Girault D."/>
            <person name="Soupe-Gilbert M.-E."/>
            <person name="Picardeau M."/>
            <person name="Goarant C."/>
        </authorList>
    </citation>
    <scope>NUCLEOTIDE SEQUENCE [LARGE SCALE GENOMIC DNA]</scope>
    <source>
        <strain evidence="2 3">ES4-C-A1</strain>
    </source>
</reference>
<dbReference type="PANTHER" id="PTHR43802">
    <property type="entry name" value="ENOYL-COA HYDRATASE"/>
    <property type="match status" value="1"/>
</dbReference>
<dbReference type="CDD" id="cd06558">
    <property type="entry name" value="crotonase-like"/>
    <property type="match status" value="1"/>
</dbReference>
<name>A0A2N0A3Z9_9LEPT</name>
<dbReference type="InterPro" id="IPR029045">
    <property type="entry name" value="ClpP/crotonase-like_dom_sf"/>
</dbReference>
<evidence type="ECO:0000313" key="2">
    <source>
        <dbReference type="EMBL" id="PJZ79039.1"/>
    </source>
</evidence>